<dbReference type="PROSITE" id="PS50158">
    <property type="entry name" value="ZF_CCHC"/>
    <property type="match status" value="1"/>
</dbReference>
<keyword evidence="1" id="KW-0862">Zinc</keyword>
<sequence>MESSLSHGDTMPLPNDSQEVEVVPQSPQQSELDVNKLKEVMEEALTMDENVEGEVNVDIEPSLIWDSTRMFHERGLLLFYTARIPLAVDVAHGINESVERDVLDKVFYSGHGLFEVILKDRDIKLQILEQQTIFLCGLMAHVFPWKPVKAMKEELLFKCPVWVELIDLPSSLWSSIGQVAKVLGKLLYTPISAPNKNRICVMWNTSRPFPKTLGINLPRVGRIVIYLKWGNMAGSCFHCGNLGHYSKNCPTLKSEGVNFIPACPCSKILVPEEQVFGRPRNIPNVLNTCNNDALRSTVSHGIGNKGKEIAVEKHVLPATSIVPVKLNVYKRREGEIVAKDLPRRNGEEARKRVVDNDGFTPVSYKKALLRGKRSKFQSSYSTAPSDEANVTPSADDCMIDYYEDMDIVLQDLAPALAQLDSFHNAPSTSWS</sequence>
<keyword evidence="1" id="KW-0479">Metal-binding</keyword>
<keyword evidence="5" id="KW-1185">Reference proteome</keyword>
<dbReference type="GO" id="GO:0003676">
    <property type="term" value="F:nucleic acid binding"/>
    <property type="evidence" value="ECO:0007669"/>
    <property type="project" value="InterPro"/>
</dbReference>
<evidence type="ECO:0000313" key="5">
    <source>
        <dbReference type="Proteomes" id="UP000825935"/>
    </source>
</evidence>
<dbReference type="InterPro" id="IPR036875">
    <property type="entry name" value="Znf_CCHC_sf"/>
</dbReference>
<proteinExistence type="predicted"/>
<dbReference type="EMBL" id="CM035442">
    <property type="protein sequence ID" value="KAH7280109.1"/>
    <property type="molecule type" value="Genomic_DNA"/>
</dbReference>
<feature type="region of interest" description="Disordered" evidence="2">
    <location>
        <begin position="1"/>
        <end position="29"/>
    </location>
</feature>
<reference evidence="4" key="1">
    <citation type="submission" date="2021-08" db="EMBL/GenBank/DDBJ databases">
        <title>WGS assembly of Ceratopteris richardii.</title>
        <authorList>
            <person name="Marchant D.B."/>
            <person name="Chen G."/>
            <person name="Jenkins J."/>
            <person name="Shu S."/>
            <person name="Leebens-Mack J."/>
            <person name="Grimwood J."/>
            <person name="Schmutz J."/>
            <person name="Soltis P."/>
            <person name="Soltis D."/>
            <person name="Chen Z.-H."/>
        </authorList>
    </citation>
    <scope>NUCLEOTIDE SEQUENCE</scope>
    <source>
        <strain evidence="4">Whitten #5841</strain>
        <tissue evidence="4">Leaf</tissue>
    </source>
</reference>
<name>A0A8T2Q8N4_CERRI</name>
<accession>A0A8T2Q8N4</accession>
<dbReference type="SUPFAM" id="SSF57756">
    <property type="entry name" value="Retrovirus zinc finger-like domains"/>
    <property type="match status" value="1"/>
</dbReference>
<organism evidence="4 5">
    <name type="scientific">Ceratopteris richardii</name>
    <name type="common">Triangle waterfern</name>
    <dbReference type="NCBI Taxonomy" id="49495"/>
    <lineage>
        <taxon>Eukaryota</taxon>
        <taxon>Viridiplantae</taxon>
        <taxon>Streptophyta</taxon>
        <taxon>Embryophyta</taxon>
        <taxon>Tracheophyta</taxon>
        <taxon>Polypodiopsida</taxon>
        <taxon>Polypodiidae</taxon>
        <taxon>Polypodiales</taxon>
        <taxon>Pteridineae</taxon>
        <taxon>Pteridaceae</taxon>
        <taxon>Parkerioideae</taxon>
        <taxon>Ceratopteris</taxon>
    </lineage>
</organism>
<protein>
    <recommendedName>
        <fullName evidence="3">CCHC-type domain-containing protein</fullName>
    </recommendedName>
</protein>
<evidence type="ECO:0000256" key="1">
    <source>
        <dbReference type="PROSITE-ProRule" id="PRU00047"/>
    </source>
</evidence>
<dbReference type="InterPro" id="IPR040256">
    <property type="entry name" value="At4g02000-like"/>
</dbReference>
<dbReference type="Proteomes" id="UP000825935">
    <property type="component" value="Chromosome 37"/>
</dbReference>
<evidence type="ECO:0000313" key="4">
    <source>
        <dbReference type="EMBL" id="KAH7280109.1"/>
    </source>
</evidence>
<comment type="caution">
    <text evidence="4">The sequence shown here is derived from an EMBL/GenBank/DDBJ whole genome shotgun (WGS) entry which is preliminary data.</text>
</comment>
<evidence type="ECO:0000256" key="2">
    <source>
        <dbReference type="SAM" id="MobiDB-lite"/>
    </source>
</evidence>
<keyword evidence="1" id="KW-0863">Zinc-finger</keyword>
<dbReference type="InterPro" id="IPR001878">
    <property type="entry name" value="Znf_CCHC"/>
</dbReference>
<dbReference type="OrthoDB" id="1987866at2759"/>
<dbReference type="Pfam" id="PF00098">
    <property type="entry name" value="zf-CCHC"/>
    <property type="match status" value="1"/>
</dbReference>
<gene>
    <name evidence="4" type="ORF">KP509_37G052500</name>
</gene>
<feature type="domain" description="CCHC-type" evidence="3">
    <location>
        <begin position="236"/>
        <end position="250"/>
    </location>
</feature>
<feature type="compositionally biased region" description="Low complexity" evidence="2">
    <location>
        <begin position="20"/>
        <end position="29"/>
    </location>
</feature>
<dbReference type="AlphaFoldDB" id="A0A8T2Q8N4"/>
<evidence type="ECO:0000259" key="3">
    <source>
        <dbReference type="PROSITE" id="PS50158"/>
    </source>
</evidence>
<dbReference type="Gene3D" id="4.10.60.10">
    <property type="entry name" value="Zinc finger, CCHC-type"/>
    <property type="match status" value="1"/>
</dbReference>
<dbReference type="SMART" id="SM00343">
    <property type="entry name" value="ZnF_C2HC"/>
    <property type="match status" value="1"/>
</dbReference>
<dbReference type="PANTHER" id="PTHR31286">
    <property type="entry name" value="GLYCINE-RICH CELL WALL STRUCTURAL PROTEIN 1.8-LIKE"/>
    <property type="match status" value="1"/>
</dbReference>
<dbReference type="GO" id="GO:0008270">
    <property type="term" value="F:zinc ion binding"/>
    <property type="evidence" value="ECO:0007669"/>
    <property type="project" value="UniProtKB-KW"/>
</dbReference>
<dbReference type="PANTHER" id="PTHR31286:SF180">
    <property type="entry name" value="OS10G0362600 PROTEIN"/>
    <property type="match status" value="1"/>
</dbReference>